<accession>A0ABY7V7H2</accession>
<evidence type="ECO:0000259" key="4">
    <source>
        <dbReference type="Pfam" id="PF13458"/>
    </source>
</evidence>
<keyword evidence="6" id="KW-1185">Reference proteome</keyword>
<evidence type="ECO:0000256" key="1">
    <source>
        <dbReference type="ARBA" id="ARBA00010062"/>
    </source>
</evidence>
<evidence type="ECO:0000313" key="6">
    <source>
        <dbReference type="Proteomes" id="UP001215231"/>
    </source>
</evidence>
<dbReference type="InterPro" id="IPR028081">
    <property type="entry name" value="Leu-bd"/>
</dbReference>
<proteinExistence type="inferred from homology"/>
<dbReference type="Gene3D" id="3.40.50.2300">
    <property type="match status" value="2"/>
</dbReference>
<protein>
    <submittedName>
        <fullName evidence="5">ABC transporter substrate-binding protein</fullName>
    </submittedName>
</protein>
<name>A0ABY7V7H2_9GAMM</name>
<feature type="chain" id="PRO_5045701437" evidence="3">
    <location>
        <begin position="25"/>
        <end position="417"/>
    </location>
</feature>
<gene>
    <name evidence="5" type="ORF">H3N35_14885</name>
</gene>
<dbReference type="CDD" id="cd19979">
    <property type="entry name" value="PBP1_ABC_ligand_binding-like"/>
    <property type="match status" value="1"/>
</dbReference>
<organism evidence="5 6">
    <name type="scientific">Thalassomonas haliotis</name>
    <dbReference type="NCBI Taxonomy" id="485448"/>
    <lineage>
        <taxon>Bacteria</taxon>
        <taxon>Pseudomonadati</taxon>
        <taxon>Pseudomonadota</taxon>
        <taxon>Gammaproteobacteria</taxon>
        <taxon>Alteromonadales</taxon>
        <taxon>Colwelliaceae</taxon>
        <taxon>Thalassomonas</taxon>
    </lineage>
</organism>
<dbReference type="PANTHER" id="PTHR30483:SF6">
    <property type="entry name" value="PERIPLASMIC BINDING PROTEIN OF ABC TRANSPORTER FOR NATURAL AMINO ACIDS"/>
    <property type="match status" value="1"/>
</dbReference>
<evidence type="ECO:0000256" key="2">
    <source>
        <dbReference type="ARBA" id="ARBA00022729"/>
    </source>
</evidence>
<comment type="similarity">
    <text evidence="1">Belongs to the leucine-binding protein family.</text>
</comment>
<feature type="signal peptide" evidence="3">
    <location>
        <begin position="1"/>
        <end position="24"/>
    </location>
</feature>
<keyword evidence="2 3" id="KW-0732">Signal</keyword>
<dbReference type="InterPro" id="IPR028082">
    <property type="entry name" value="Peripla_BP_I"/>
</dbReference>
<dbReference type="PANTHER" id="PTHR30483">
    <property type="entry name" value="LEUCINE-SPECIFIC-BINDING PROTEIN"/>
    <property type="match status" value="1"/>
</dbReference>
<dbReference type="InterPro" id="IPR051010">
    <property type="entry name" value="BCAA_transport"/>
</dbReference>
<evidence type="ECO:0000256" key="3">
    <source>
        <dbReference type="SAM" id="SignalP"/>
    </source>
</evidence>
<dbReference type="RefSeq" id="WP_274049572.1">
    <property type="nucleotide sequence ID" value="NZ_CP059693.1"/>
</dbReference>
<evidence type="ECO:0000313" key="5">
    <source>
        <dbReference type="EMBL" id="WDE09619.1"/>
    </source>
</evidence>
<dbReference type="SUPFAM" id="SSF53822">
    <property type="entry name" value="Periplasmic binding protein-like I"/>
    <property type="match status" value="1"/>
</dbReference>
<dbReference type="Proteomes" id="UP001215231">
    <property type="component" value="Chromosome"/>
</dbReference>
<reference evidence="5 6" key="1">
    <citation type="journal article" date="2022" name="Mar. Drugs">
        <title>Bioassay-Guided Fractionation Leads to the Detection of Cholic Acid Generated by the Rare Thalassomonas sp.</title>
        <authorList>
            <person name="Pheiffer F."/>
            <person name="Schneider Y.K."/>
            <person name="Hansen E.H."/>
            <person name="Andersen J.H."/>
            <person name="Isaksson J."/>
            <person name="Busche T."/>
            <person name="R C."/>
            <person name="Kalinowski J."/>
            <person name="Zyl L.V."/>
            <person name="Trindade M."/>
        </authorList>
    </citation>
    <scope>NUCLEOTIDE SEQUENCE [LARGE SCALE GENOMIC DNA]</scope>
    <source>
        <strain evidence="5 6">A5K-61T</strain>
    </source>
</reference>
<dbReference type="EMBL" id="CP059693">
    <property type="protein sequence ID" value="WDE09619.1"/>
    <property type="molecule type" value="Genomic_DNA"/>
</dbReference>
<dbReference type="Pfam" id="PF13458">
    <property type="entry name" value="Peripla_BP_6"/>
    <property type="match status" value="1"/>
</dbReference>
<sequence>MKPYHSFFYAVVLLFFTPALSVSAHGKDINQFYKLYLDADFTHSKTAGYAIKQGIMLALAENNYQIQNYRFELVLKDHKGNSLRSKNNLESFLADPRALAVFSGLHSPPLLANKSYINNQQILVLDPWAAAGPITRSKGKENWIFRLSIDDYKAGYTISKYAINQGFKKPYLLLENTGWGRSNEKTMTRALNAKGINPVGIEWFNWGIGKSHARLLLRKILTSRADVIFFVGNAPEAKTFVRAMLDLPAKTRLPFRSHWGITGGDFALVINAEMRKAIDLQFIQTRFSFLNRPLSSFAQKVLSNAITEFPEISSPYDIKAQTGFVHGYDLTRLLIAAIRQAGLTGKAKQDRQAIHRALEHLSEDVTGLLKTYRRPFQPYDKNTPNAHEALDQQDYTMGYYGNRNEVLLLTQPVPGNY</sequence>
<feature type="domain" description="Leucine-binding protein" evidence="4">
    <location>
        <begin position="46"/>
        <end position="368"/>
    </location>
</feature>